<evidence type="ECO:0000313" key="1">
    <source>
        <dbReference type="EMBL" id="KAI4376618.1"/>
    </source>
</evidence>
<comment type="caution">
    <text evidence="1">The sequence shown here is derived from an EMBL/GenBank/DDBJ whole genome shotgun (WGS) entry which is preliminary data.</text>
</comment>
<name>A0ACB9RCH0_9MYRT</name>
<dbReference type="Proteomes" id="UP001057402">
    <property type="component" value="Chromosome 4"/>
</dbReference>
<protein>
    <submittedName>
        <fullName evidence="1">Uncharacterized protein</fullName>
    </submittedName>
</protein>
<gene>
    <name evidence="1" type="ORF">MLD38_014360</name>
</gene>
<evidence type="ECO:0000313" key="2">
    <source>
        <dbReference type="Proteomes" id="UP001057402"/>
    </source>
</evidence>
<accession>A0ACB9RCH0</accession>
<sequence length="383" mass="42744">MPGIRTMDGGNFCELEGKRVHDSWVANTMKSSTCIWVPRTDHNWCRTLGPRRCGLPQAKRGPEPGPRESRLHRFTVEAQDLRPPKAPSTEAVLPAFNRTVIGAELDRNFRLWRVKTIGVKHEEVEYASRWVIVATGENAEDHFPCLEGIENFRGTIIHTSSYRSGELFDGKRVLVVGCGNSGMEVSLDLCNHNALPSLAVRDSVHVLPQEMLGVSTFGLSMSLLKWFPTCLVDRFLLLMSYLMLGNTGKYGLSRPKLGPLQLKNMTGKTPVLDVGTLSKIKSGHIKVFRGIKRIKGQTVEFVDGKAACFDAIILATGYKSNVPSWLKETGMFRKEDGFPNGWKGEHGLYAVGFTKRGLLGASIDARRIAEDIHHLWESDEKKR</sequence>
<keyword evidence="2" id="KW-1185">Reference proteome</keyword>
<reference evidence="2" key="1">
    <citation type="journal article" date="2023" name="Front. Plant Sci.">
        <title>Chromosomal-level genome assembly of Melastoma candidum provides insights into trichome evolution.</title>
        <authorList>
            <person name="Zhong Y."/>
            <person name="Wu W."/>
            <person name="Sun C."/>
            <person name="Zou P."/>
            <person name="Liu Y."/>
            <person name="Dai S."/>
            <person name="Zhou R."/>
        </authorList>
    </citation>
    <scope>NUCLEOTIDE SEQUENCE [LARGE SCALE GENOMIC DNA]</scope>
</reference>
<organism evidence="1 2">
    <name type="scientific">Melastoma candidum</name>
    <dbReference type="NCBI Taxonomy" id="119954"/>
    <lineage>
        <taxon>Eukaryota</taxon>
        <taxon>Viridiplantae</taxon>
        <taxon>Streptophyta</taxon>
        <taxon>Embryophyta</taxon>
        <taxon>Tracheophyta</taxon>
        <taxon>Spermatophyta</taxon>
        <taxon>Magnoliopsida</taxon>
        <taxon>eudicotyledons</taxon>
        <taxon>Gunneridae</taxon>
        <taxon>Pentapetalae</taxon>
        <taxon>rosids</taxon>
        <taxon>malvids</taxon>
        <taxon>Myrtales</taxon>
        <taxon>Melastomataceae</taxon>
        <taxon>Melastomatoideae</taxon>
        <taxon>Melastomateae</taxon>
        <taxon>Melastoma</taxon>
    </lineage>
</organism>
<proteinExistence type="predicted"/>
<dbReference type="EMBL" id="CM042883">
    <property type="protein sequence ID" value="KAI4376618.1"/>
    <property type="molecule type" value="Genomic_DNA"/>
</dbReference>